<dbReference type="Proteomes" id="UP000321734">
    <property type="component" value="Unassembled WGS sequence"/>
</dbReference>
<dbReference type="Gene3D" id="3.10.20.310">
    <property type="entry name" value="membrane protein fhac"/>
    <property type="match status" value="1"/>
</dbReference>
<organism evidence="2 3">
    <name type="scientific">Gelidibacter salicanalis</name>
    <dbReference type="NCBI Taxonomy" id="291193"/>
    <lineage>
        <taxon>Bacteria</taxon>
        <taxon>Pseudomonadati</taxon>
        <taxon>Bacteroidota</taxon>
        <taxon>Flavobacteriia</taxon>
        <taxon>Flavobacteriales</taxon>
        <taxon>Flavobacteriaceae</taxon>
        <taxon>Gelidibacter</taxon>
    </lineage>
</organism>
<sequence length="624" mass="71800">MLLKSLLFISLFCLGHGVVFSQEKSTEKDSTNMYQKLEVYSKKRKFTKALHKLVFRSTAKKPLNAVKNQPKQDFAQFEGKIIRNITIGSHDPFGFSFSDSTETANSWVEKTGNFIHIKTKAFAIRNTLLIKENTPLDTFLLRESERLLRSQNYIRRVEVTAKPVETSNDSIDLNVEVLDSWSLIPNATASTSKTKLKLKNRNFLGFGHEFSNTVVKSLEEGNYGYDMSYTVPNFKNTFIETTLAYRTDLNGYYTKLLKIDRPFYSALSKWAGGIYFDEQYRKEYIHNGDPELQLQDFKYLTQDFWGGQAYQLFKGNSERERTTNFITSLRYLHVDYKERPTAAYDPVGYFANETFYLGSVGIASRQFVKDDYIFRDGTIEDVPVGTVYAVTGGYQRKNERNRMYVGVKASHGNYFNWGFLSTNFEIGSFVDNNHLEQTTISLQANYFTKLISLGKEWKMRQFVKPQILIGTNRLDSEGDRLTIDHNNKFRGVYDHNFDLKNGAGIRGFDSDIMGTKKYVLSLQTQFYSPWDLWGFRMNPYLNFSAAALGDEGTSITNSKVYTSFGAGFIIRNDYLVFSSFQVSFSFYPQIPGHGENIIKSNAFETDDFGFQSFDLGKPKPVWYN</sequence>
<dbReference type="EMBL" id="VORX01000006">
    <property type="protein sequence ID" value="TXE06738.1"/>
    <property type="molecule type" value="Genomic_DNA"/>
</dbReference>
<protein>
    <recommendedName>
        <fullName evidence="4">BamA/TamA family outer membrane protein</fullName>
    </recommendedName>
</protein>
<dbReference type="AlphaFoldDB" id="A0A5C7ADR5"/>
<keyword evidence="3" id="KW-1185">Reference proteome</keyword>
<feature type="signal peptide" evidence="1">
    <location>
        <begin position="1"/>
        <end position="21"/>
    </location>
</feature>
<evidence type="ECO:0008006" key="4">
    <source>
        <dbReference type="Google" id="ProtNLM"/>
    </source>
</evidence>
<evidence type="ECO:0000313" key="2">
    <source>
        <dbReference type="EMBL" id="TXE06738.1"/>
    </source>
</evidence>
<comment type="caution">
    <text evidence="2">The sequence shown here is derived from an EMBL/GenBank/DDBJ whole genome shotgun (WGS) entry which is preliminary data.</text>
</comment>
<keyword evidence="1" id="KW-0732">Signal</keyword>
<accession>A0A5C7ADR5</accession>
<proteinExistence type="predicted"/>
<evidence type="ECO:0000313" key="3">
    <source>
        <dbReference type="Proteomes" id="UP000321734"/>
    </source>
</evidence>
<gene>
    <name evidence="2" type="ORF">ES711_12350</name>
</gene>
<reference evidence="2 3" key="1">
    <citation type="submission" date="2019-08" db="EMBL/GenBank/DDBJ databases">
        <title>Genome sequence of Gelidibacter salicanalis IC162T.</title>
        <authorList>
            <person name="Bowman J.P."/>
        </authorList>
    </citation>
    <scope>NUCLEOTIDE SEQUENCE [LARGE SCALE GENOMIC DNA]</scope>
    <source>
        <strain evidence="2 3">IC162</strain>
    </source>
</reference>
<name>A0A5C7ADR5_9FLAO</name>
<evidence type="ECO:0000256" key="1">
    <source>
        <dbReference type="SAM" id="SignalP"/>
    </source>
</evidence>
<feature type="chain" id="PRO_5022695702" description="BamA/TamA family outer membrane protein" evidence="1">
    <location>
        <begin position="22"/>
        <end position="624"/>
    </location>
</feature>
<dbReference type="OrthoDB" id="1110633at2"/>